<dbReference type="EMBL" id="KV407465">
    <property type="protein sequence ID" value="KZF19572.1"/>
    <property type="molecule type" value="Genomic_DNA"/>
</dbReference>
<evidence type="ECO:0000256" key="3">
    <source>
        <dbReference type="ARBA" id="ARBA00014974"/>
    </source>
</evidence>
<dbReference type="GO" id="GO:0046348">
    <property type="term" value="P:amino sugar catabolic process"/>
    <property type="evidence" value="ECO:0007669"/>
    <property type="project" value="InterPro"/>
</dbReference>
<dbReference type="InterPro" id="IPR040190">
    <property type="entry name" value="MURQ/GCKR"/>
</dbReference>
<dbReference type="Proteomes" id="UP000076632">
    <property type="component" value="Unassembled WGS sequence"/>
</dbReference>
<dbReference type="SUPFAM" id="SSF53697">
    <property type="entry name" value="SIS domain"/>
    <property type="match status" value="1"/>
</dbReference>
<dbReference type="Pfam" id="PF01869">
    <property type="entry name" value="BcrAD_BadFG"/>
    <property type="match status" value="1"/>
</dbReference>
<reference evidence="8 9" key="1">
    <citation type="journal article" date="2016" name="Fungal Biol.">
        <title>The genome of Xylona heveae provides a window into fungal endophytism.</title>
        <authorList>
            <person name="Gazis R."/>
            <person name="Kuo A."/>
            <person name="Riley R."/>
            <person name="LaButti K."/>
            <person name="Lipzen A."/>
            <person name="Lin J."/>
            <person name="Amirebrahimi M."/>
            <person name="Hesse C.N."/>
            <person name="Spatafora J.W."/>
            <person name="Henrissat B."/>
            <person name="Hainaut M."/>
            <person name="Grigoriev I.V."/>
            <person name="Hibbett D.S."/>
        </authorList>
    </citation>
    <scope>NUCLEOTIDE SEQUENCE [LARGE SCALE GENOMIC DNA]</scope>
    <source>
        <strain evidence="8 9">TC161</strain>
    </source>
</reference>
<proteinExistence type="inferred from homology"/>
<dbReference type="HAMAP" id="MF_00068">
    <property type="entry name" value="MurQ"/>
    <property type="match status" value="1"/>
</dbReference>
<dbReference type="PANTHER" id="PTHR10088:SF4">
    <property type="entry name" value="GLUCOKINASE REGULATORY PROTEIN"/>
    <property type="match status" value="1"/>
</dbReference>
<dbReference type="GO" id="GO:0005829">
    <property type="term" value="C:cytosol"/>
    <property type="evidence" value="ECO:0007669"/>
    <property type="project" value="TreeGrafter"/>
</dbReference>
<sequence length="685" mass="71615">MDLANLSALQTEGRNPRTAHIDELSTYDMCKVINEEDAGVAKAVEECLPIIAEAINAMAPRVRQGGRVIYVGAGTSGRLGILDASEIPPTFSAPPAQFIGLIAGGDAAIRHAQEGAEDSPVHGKADMKALNLNPDLDTLIGIAASGRTPYVLGCLAYAKAAGCPTVGVACCSPSAMSMSGNVDYMISPLPGPEVVTGSTRLKAGTATKMVLNMLSTGIMIKTGKTYGNLMIDVKRSNFKLEQRSRNLLRGLSDRCANLSEEDLEKLITEAEGSVKIAFIMAETGMAGDTSKHLLRDSGGIVAFALKKWKSEQQIPLVNGHHKNGNKASLSGLMLCIDGGASKCAAVISDHSGILSRGEAGPCNFSTDLGLKGVIKPISTAVQRALTKMTQTNKDSSRAPQLPPFTCFTSAWIGLAGCDRPEAAAVLMPVLREMLGLENNEDGAPALSITNDVKLLAAGIKSHPETNTGVTLIAGTGSVAMSWNITPKMEIQQLGRTGGWGHILGDEGAGFHIGRQGIKSTLTAWEQVQLGLPHAALGPMHRALLETYGVSSHSGAINNPDIDILSAFLGTGHAEDPAKNLKSHVAAAARVVLDMASVDPAAAAILARASDDLAQLVIPLAQPSRIDPAVSTLVLGGGLWRNEAYKSAVLKRLADQGVKFKHVEVVNEPAVAGAAYLAQMQDGTCQ</sequence>
<evidence type="ECO:0000313" key="9">
    <source>
        <dbReference type="Proteomes" id="UP000076632"/>
    </source>
</evidence>
<evidence type="ECO:0000256" key="1">
    <source>
        <dbReference type="ARBA" id="ARBA00006198"/>
    </source>
</evidence>
<dbReference type="GO" id="GO:0030246">
    <property type="term" value="F:carbohydrate binding"/>
    <property type="evidence" value="ECO:0007669"/>
    <property type="project" value="TreeGrafter"/>
</dbReference>
<dbReference type="CDD" id="cd24007">
    <property type="entry name" value="ASKHA_NBD_eukNAGK-like"/>
    <property type="match status" value="1"/>
</dbReference>
<dbReference type="GO" id="GO:0045127">
    <property type="term" value="F:N-acetylglucosamine kinase activity"/>
    <property type="evidence" value="ECO:0007669"/>
    <property type="project" value="UniProtKB-EC"/>
</dbReference>
<dbReference type="SUPFAM" id="SSF53067">
    <property type="entry name" value="Actin-like ATPase domain"/>
    <property type="match status" value="2"/>
</dbReference>
<dbReference type="AlphaFoldDB" id="A0A164ZV74"/>
<dbReference type="NCBIfam" id="NF003915">
    <property type="entry name" value="PRK05441.1"/>
    <property type="match status" value="1"/>
</dbReference>
<dbReference type="InterPro" id="IPR002731">
    <property type="entry name" value="ATPase_BadF"/>
</dbReference>
<evidence type="ECO:0000256" key="5">
    <source>
        <dbReference type="ARBA" id="ARBA00023277"/>
    </source>
</evidence>
<dbReference type="GO" id="GO:0009750">
    <property type="term" value="P:response to fructose"/>
    <property type="evidence" value="ECO:0007669"/>
    <property type="project" value="TreeGrafter"/>
</dbReference>
<dbReference type="EC" id="2.7.1.59" evidence="2"/>
<dbReference type="PROSITE" id="PS01272">
    <property type="entry name" value="GCKR"/>
    <property type="match status" value="1"/>
</dbReference>
<keyword evidence="9" id="KW-1185">Reference proteome</keyword>
<evidence type="ECO:0000256" key="6">
    <source>
        <dbReference type="ARBA" id="ARBA00031123"/>
    </source>
</evidence>
<dbReference type="GO" id="GO:0019899">
    <property type="term" value="F:enzyme binding"/>
    <property type="evidence" value="ECO:0007669"/>
    <property type="project" value="TreeGrafter"/>
</dbReference>
<evidence type="ECO:0000256" key="4">
    <source>
        <dbReference type="ARBA" id="ARBA00023239"/>
    </source>
</evidence>
<dbReference type="Gene3D" id="1.10.8.1080">
    <property type="match status" value="1"/>
</dbReference>
<dbReference type="FunFam" id="3.40.50.10490:FF:000014">
    <property type="entry name" value="N-acetylmuramic acid 6-phosphate etherase"/>
    <property type="match status" value="1"/>
</dbReference>
<dbReference type="InterPro" id="IPR005488">
    <property type="entry name" value="Etherase_MurQ"/>
</dbReference>
<keyword evidence="4" id="KW-0456">Lyase</keyword>
<accession>A0A164ZV74</accession>
<dbReference type="Gene3D" id="3.30.420.40">
    <property type="match status" value="2"/>
</dbReference>
<dbReference type="GO" id="GO:0016835">
    <property type="term" value="F:carbon-oxygen lyase activity"/>
    <property type="evidence" value="ECO:0007669"/>
    <property type="project" value="InterPro"/>
</dbReference>
<dbReference type="CDD" id="cd05007">
    <property type="entry name" value="SIS_Etherase"/>
    <property type="match status" value="1"/>
</dbReference>
<dbReference type="InterPro" id="IPR001347">
    <property type="entry name" value="SIS_dom"/>
</dbReference>
<evidence type="ECO:0000256" key="2">
    <source>
        <dbReference type="ARBA" id="ARBA00012122"/>
    </source>
</evidence>
<dbReference type="RefSeq" id="XP_018185127.1">
    <property type="nucleotide sequence ID" value="XM_018334491.1"/>
</dbReference>
<protein>
    <recommendedName>
        <fullName evidence="3">N-acetyl-D-glucosamine kinase</fullName>
        <ecNumber evidence="2">2.7.1.59</ecNumber>
    </recommendedName>
    <alternativeName>
        <fullName evidence="6">GlcNAc kinase</fullName>
    </alternativeName>
</protein>
<dbReference type="InParanoid" id="A0A164ZV74"/>
<dbReference type="GeneID" id="28899628"/>
<dbReference type="NCBIfam" id="NF009222">
    <property type="entry name" value="PRK12570.1"/>
    <property type="match status" value="1"/>
</dbReference>
<dbReference type="OrthoDB" id="311172at2759"/>
<comment type="similarity">
    <text evidence="1">Belongs to the eukaryotic-type N-acetylglucosamine kinase family.</text>
</comment>
<dbReference type="InterPro" id="IPR043129">
    <property type="entry name" value="ATPase_NBD"/>
</dbReference>
<dbReference type="GO" id="GO:0042593">
    <property type="term" value="P:glucose homeostasis"/>
    <property type="evidence" value="ECO:0007669"/>
    <property type="project" value="TreeGrafter"/>
</dbReference>
<dbReference type="GO" id="GO:0004857">
    <property type="term" value="F:enzyme inhibitor activity"/>
    <property type="evidence" value="ECO:0007669"/>
    <property type="project" value="TreeGrafter"/>
</dbReference>
<dbReference type="Gene3D" id="3.40.50.10490">
    <property type="entry name" value="Glucose-6-phosphate isomerase like protein, domain 1"/>
    <property type="match status" value="1"/>
</dbReference>
<feature type="domain" description="SIS" evidence="7">
    <location>
        <begin position="58"/>
        <end position="224"/>
    </location>
</feature>
<dbReference type="InterPro" id="IPR046348">
    <property type="entry name" value="SIS_dom_sf"/>
</dbReference>
<dbReference type="GO" id="GO:0005654">
    <property type="term" value="C:nucleoplasm"/>
    <property type="evidence" value="ECO:0007669"/>
    <property type="project" value="TreeGrafter"/>
</dbReference>
<dbReference type="PROSITE" id="PS51464">
    <property type="entry name" value="SIS"/>
    <property type="match status" value="1"/>
</dbReference>
<evidence type="ECO:0000313" key="8">
    <source>
        <dbReference type="EMBL" id="KZF19572.1"/>
    </source>
</evidence>
<gene>
    <name evidence="8" type="ORF">L228DRAFT_263445</name>
</gene>
<dbReference type="InterPro" id="IPR005486">
    <property type="entry name" value="Glucokinase_regulatory_CS"/>
</dbReference>
<evidence type="ECO:0000259" key="7">
    <source>
        <dbReference type="PROSITE" id="PS51464"/>
    </source>
</evidence>
<organism evidence="8 9">
    <name type="scientific">Xylona heveae (strain CBS 132557 / TC161)</name>
    <dbReference type="NCBI Taxonomy" id="1328760"/>
    <lineage>
        <taxon>Eukaryota</taxon>
        <taxon>Fungi</taxon>
        <taxon>Dikarya</taxon>
        <taxon>Ascomycota</taxon>
        <taxon>Pezizomycotina</taxon>
        <taxon>Xylonomycetes</taxon>
        <taxon>Xylonales</taxon>
        <taxon>Xylonaceae</taxon>
        <taxon>Xylona</taxon>
    </lineage>
</organism>
<dbReference type="GO" id="GO:0070095">
    <property type="term" value="F:fructose-6-phosphate binding"/>
    <property type="evidence" value="ECO:0007669"/>
    <property type="project" value="TreeGrafter"/>
</dbReference>
<keyword evidence="5" id="KW-0119">Carbohydrate metabolism</keyword>
<dbReference type="OMA" id="PCNLTDG"/>
<dbReference type="Pfam" id="PF22645">
    <property type="entry name" value="GKRP_SIS_N"/>
    <property type="match status" value="1"/>
</dbReference>
<dbReference type="PANTHER" id="PTHR10088">
    <property type="entry name" value="GLUCOKINASE REGULATORY PROTEIN"/>
    <property type="match status" value="1"/>
</dbReference>
<dbReference type="NCBIfam" id="TIGR00274">
    <property type="entry name" value="N-acetylmuramic acid 6-phosphate etherase"/>
    <property type="match status" value="1"/>
</dbReference>
<dbReference type="STRING" id="1328760.A0A164ZV74"/>
<name>A0A164ZV74_XYLHT</name>